<keyword evidence="2" id="KW-1185">Reference proteome</keyword>
<organism evidence="1 2">
    <name type="scientific">Smittium culicis</name>
    <dbReference type="NCBI Taxonomy" id="133412"/>
    <lineage>
        <taxon>Eukaryota</taxon>
        <taxon>Fungi</taxon>
        <taxon>Fungi incertae sedis</taxon>
        <taxon>Zoopagomycota</taxon>
        <taxon>Kickxellomycotina</taxon>
        <taxon>Harpellomycetes</taxon>
        <taxon>Harpellales</taxon>
        <taxon>Legeriomycetaceae</taxon>
        <taxon>Smittium</taxon>
    </lineage>
</organism>
<dbReference type="InterPro" id="IPR021109">
    <property type="entry name" value="Peptidase_aspartic_dom_sf"/>
</dbReference>
<evidence type="ECO:0000313" key="2">
    <source>
        <dbReference type="Proteomes" id="UP000187429"/>
    </source>
</evidence>
<comment type="caution">
    <text evidence="1">The sequence shown here is derived from an EMBL/GenBank/DDBJ whole genome shotgun (WGS) entry which is preliminary data.</text>
</comment>
<reference evidence="2" key="1">
    <citation type="submission" date="2017-01" db="EMBL/GenBank/DDBJ databases">
        <authorList>
            <person name="Wang Y."/>
            <person name="White M."/>
            <person name="Kvist S."/>
            <person name="Moncalvo J.-M."/>
        </authorList>
    </citation>
    <scope>NUCLEOTIDE SEQUENCE [LARGE SCALE GENOMIC DNA]</scope>
    <source>
        <strain evidence="2">ID-206-W2</strain>
    </source>
</reference>
<dbReference type="EMBL" id="LSSM01002878">
    <property type="protein sequence ID" value="OMJ19952.1"/>
    <property type="molecule type" value="Genomic_DNA"/>
</dbReference>
<dbReference type="Pfam" id="PF13975">
    <property type="entry name" value="gag-asp_proteas"/>
    <property type="match status" value="1"/>
</dbReference>
<proteinExistence type="predicted"/>
<dbReference type="CDD" id="cd00303">
    <property type="entry name" value="retropepsin_like"/>
    <property type="match status" value="1"/>
</dbReference>
<evidence type="ECO:0000313" key="1">
    <source>
        <dbReference type="EMBL" id="OMJ19952.1"/>
    </source>
</evidence>
<gene>
    <name evidence="1" type="ORF">AYI69_g6414</name>
</gene>
<dbReference type="SUPFAM" id="SSF50630">
    <property type="entry name" value="Acid proteases"/>
    <property type="match status" value="1"/>
</dbReference>
<name>A0A1R1XZ31_9FUNG</name>
<dbReference type="AlphaFoldDB" id="A0A1R1XZ31"/>
<dbReference type="Proteomes" id="UP000187429">
    <property type="component" value="Unassembled WGS sequence"/>
</dbReference>
<dbReference type="OrthoDB" id="5596707at2759"/>
<dbReference type="Gene3D" id="2.40.70.10">
    <property type="entry name" value="Acid Proteases"/>
    <property type="match status" value="1"/>
</dbReference>
<sequence length="146" mass="16708">MCTQHAYEKTTDEIEFIAPVNTHLRENINFGITAYINNTEVETLLDSGSSITTISKKCYLKLGLEKFKSKKINLRIINNTKVSTTEWVAIDTLSTGKAKFRTNFRIIDDQPYDIILGANFMILAGVFYNPSKMTKHLKIIMTWTHL</sequence>
<accession>A0A1R1XZ31</accession>
<evidence type="ECO:0008006" key="3">
    <source>
        <dbReference type="Google" id="ProtNLM"/>
    </source>
</evidence>
<protein>
    <recommendedName>
        <fullName evidence="3">Peptidase A2 domain-containing protein</fullName>
    </recommendedName>
</protein>